<feature type="compositionally biased region" description="Basic and acidic residues" evidence="6">
    <location>
        <begin position="532"/>
        <end position="551"/>
    </location>
</feature>
<dbReference type="GO" id="GO:0005634">
    <property type="term" value="C:nucleus"/>
    <property type="evidence" value="ECO:0007669"/>
    <property type="project" value="UniProtKB-SubCell"/>
</dbReference>
<name>A0A6S6W433_9PLEO</name>
<dbReference type="Proteomes" id="UP000472372">
    <property type="component" value="Chromosome 4"/>
</dbReference>
<dbReference type="EMBL" id="HG992980">
    <property type="protein sequence ID" value="CAE7032965.1"/>
    <property type="molecule type" value="Genomic_DNA"/>
</dbReference>
<evidence type="ECO:0000256" key="5">
    <source>
        <dbReference type="RuleBase" id="RU000682"/>
    </source>
</evidence>
<dbReference type="SUPFAM" id="SSF46689">
    <property type="entry name" value="Homeodomain-like"/>
    <property type="match status" value="1"/>
</dbReference>
<dbReference type="GO" id="GO:0000978">
    <property type="term" value="F:RNA polymerase II cis-regulatory region sequence-specific DNA binding"/>
    <property type="evidence" value="ECO:0007669"/>
    <property type="project" value="TreeGrafter"/>
</dbReference>
<feature type="compositionally biased region" description="Acidic residues" evidence="6">
    <location>
        <begin position="204"/>
        <end position="214"/>
    </location>
</feature>
<evidence type="ECO:0000313" key="7">
    <source>
        <dbReference type="EMBL" id="CAE7032965.1"/>
    </source>
</evidence>
<dbReference type="InterPro" id="IPR001356">
    <property type="entry name" value="HD"/>
</dbReference>
<gene>
    <name evidence="7" type="ORF">PTTW11_05112</name>
</gene>
<feature type="region of interest" description="Disordered" evidence="6">
    <location>
        <begin position="315"/>
        <end position="338"/>
    </location>
</feature>
<accession>A0A6S6W433</accession>
<feature type="region of interest" description="Disordered" evidence="6">
    <location>
        <begin position="158"/>
        <end position="188"/>
    </location>
</feature>
<feature type="compositionally biased region" description="Polar residues" evidence="6">
    <location>
        <begin position="255"/>
        <end position="291"/>
    </location>
</feature>
<evidence type="ECO:0000256" key="6">
    <source>
        <dbReference type="SAM" id="MobiDB-lite"/>
    </source>
</evidence>
<dbReference type="InterPro" id="IPR009057">
    <property type="entry name" value="Homeodomain-like_sf"/>
</dbReference>
<feature type="compositionally biased region" description="Low complexity" evidence="6">
    <location>
        <begin position="168"/>
        <end position="184"/>
    </location>
</feature>
<feature type="compositionally biased region" description="Basic and acidic residues" evidence="6">
    <location>
        <begin position="510"/>
        <end position="521"/>
    </location>
</feature>
<dbReference type="AlphaFoldDB" id="A0A6S6W433"/>
<sequence length="639" mass="70335">MAASSPLPASLPFSSPASSRFRRASFSQLAFLVHSQESVANHMPPHVDNKALARQKRRRTRYVCNFVQVVVFGPDYVDPMLDALVAPSGPIRPNYPAGKRHSNIPSSLTTTLCSKEDEDILKSYYLKNPKPDKTARLEIVTKVALGEKEVQIWFQNKRQNERRRSRPLELSSTASLMSSSSIMSDPPTEDERVAIARNIDTLPELEEQECPESDPPEHPATPELTSDETIPEPRTIDTTVSATAERENVNEAIVETSTEVPKSETAPTELTNSQHAAPPSQGASQPRTSWISNRRSASFVRSLEDYTAEVITFPNAPTKPFESPDLTTKTPSRSLKRKHSFVRLSTDEDGTARIVTDLDKTPSPPKSRKTPASFSRAAAGIRRSYSAAGLNDRLAAAGRGEPSPKLPRTVSNIGRSRDSRAWEFWCDPESRSATSLTARAEQEESGSAADAIGILRANRNRRILAQNQARQNSSPLMARHNSHKVQGSPLVKKFRGPMQRASTINGRLSNIDHSDYKKGGESTESDDFTQTESDKENWEPSADKSVRRDRQVAATPPASRAVRQILGENTELMSQTSSLGAMLVREKRGGDKGLVDPEQDDELRLFMNGDGASGRSSINSAEEAGCVEGLLKLSQGQWR</sequence>
<evidence type="ECO:0000256" key="4">
    <source>
        <dbReference type="PROSITE-ProRule" id="PRU00108"/>
    </source>
</evidence>
<feature type="region of interest" description="Disordered" evidence="6">
    <location>
        <begin position="356"/>
        <end position="378"/>
    </location>
</feature>
<reference evidence="7" key="1">
    <citation type="submission" date="2021-02" db="EMBL/GenBank/DDBJ databases">
        <authorList>
            <person name="Syme A R."/>
            <person name="Syme A R."/>
            <person name="Moolhuijzen P."/>
        </authorList>
    </citation>
    <scope>NUCLEOTIDE SEQUENCE</scope>
    <source>
        <strain evidence="7">W1-1</strain>
    </source>
</reference>
<dbReference type="InterPro" id="IPR051000">
    <property type="entry name" value="Homeobox_DNA-bind_prot"/>
</dbReference>
<feature type="region of interest" description="Disordered" evidence="6">
    <location>
        <begin position="204"/>
        <end position="291"/>
    </location>
</feature>
<dbReference type="PROSITE" id="PS50071">
    <property type="entry name" value="HOMEOBOX_2"/>
    <property type="match status" value="1"/>
</dbReference>
<feature type="DNA-binding region" description="Homeobox" evidence="4">
    <location>
        <begin position="116"/>
        <end position="165"/>
    </location>
</feature>
<keyword evidence="1 4" id="KW-0238">DNA-binding</keyword>
<proteinExistence type="predicted"/>
<dbReference type="PANTHER" id="PTHR24324">
    <property type="entry name" value="HOMEOBOX PROTEIN HHEX"/>
    <property type="match status" value="1"/>
</dbReference>
<keyword evidence="2 4" id="KW-0371">Homeobox</keyword>
<dbReference type="SMART" id="SM00389">
    <property type="entry name" value="HOX"/>
    <property type="match status" value="1"/>
</dbReference>
<comment type="subcellular location">
    <subcellularLocation>
        <location evidence="4 5">Nucleus</location>
    </subcellularLocation>
</comment>
<evidence type="ECO:0000256" key="3">
    <source>
        <dbReference type="ARBA" id="ARBA00023242"/>
    </source>
</evidence>
<dbReference type="PANTHER" id="PTHR24324:SF9">
    <property type="entry name" value="HOMEOBOX DOMAIN-CONTAINING PROTEIN"/>
    <property type="match status" value="1"/>
</dbReference>
<evidence type="ECO:0000256" key="1">
    <source>
        <dbReference type="ARBA" id="ARBA00023125"/>
    </source>
</evidence>
<evidence type="ECO:0000256" key="2">
    <source>
        <dbReference type="ARBA" id="ARBA00023155"/>
    </source>
</evidence>
<dbReference type="InterPro" id="IPR017970">
    <property type="entry name" value="Homeobox_CS"/>
</dbReference>
<organism evidence="7 8">
    <name type="scientific">Pyrenophora teres f. teres</name>
    <dbReference type="NCBI Taxonomy" id="97479"/>
    <lineage>
        <taxon>Eukaryota</taxon>
        <taxon>Fungi</taxon>
        <taxon>Dikarya</taxon>
        <taxon>Ascomycota</taxon>
        <taxon>Pezizomycotina</taxon>
        <taxon>Dothideomycetes</taxon>
        <taxon>Pleosporomycetidae</taxon>
        <taxon>Pleosporales</taxon>
        <taxon>Pleosporineae</taxon>
        <taxon>Pleosporaceae</taxon>
        <taxon>Pyrenophora</taxon>
    </lineage>
</organism>
<dbReference type="Gene3D" id="1.10.10.60">
    <property type="entry name" value="Homeodomain-like"/>
    <property type="match status" value="1"/>
</dbReference>
<keyword evidence="3 4" id="KW-0539">Nucleus</keyword>
<dbReference type="GO" id="GO:0000981">
    <property type="term" value="F:DNA-binding transcription factor activity, RNA polymerase II-specific"/>
    <property type="evidence" value="ECO:0007669"/>
    <property type="project" value="InterPro"/>
</dbReference>
<feature type="region of interest" description="Disordered" evidence="6">
    <location>
        <begin position="469"/>
        <end position="558"/>
    </location>
</feature>
<dbReference type="GO" id="GO:0030154">
    <property type="term" value="P:cell differentiation"/>
    <property type="evidence" value="ECO:0007669"/>
    <property type="project" value="TreeGrafter"/>
</dbReference>
<protein>
    <submittedName>
        <fullName evidence="7">Homeodomain-containing transcription factor</fullName>
    </submittedName>
</protein>
<dbReference type="CDD" id="cd00086">
    <property type="entry name" value="homeodomain"/>
    <property type="match status" value="1"/>
</dbReference>
<evidence type="ECO:0000313" key="8">
    <source>
        <dbReference type="Proteomes" id="UP000472372"/>
    </source>
</evidence>
<dbReference type="Pfam" id="PF00046">
    <property type="entry name" value="Homeodomain"/>
    <property type="match status" value="1"/>
</dbReference>
<dbReference type="PROSITE" id="PS00027">
    <property type="entry name" value="HOMEOBOX_1"/>
    <property type="match status" value="1"/>
</dbReference>